<dbReference type="RefSeq" id="WP_377431963.1">
    <property type="nucleotide sequence ID" value="NZ_JBHSPR010000060.1"/>
</dbReference>
<evidence type="ECO:0000313" key="1">
    <source>
        <dbReference type="EMBL" id="MFC6022396.1"/>
    </source>
</evidence>
<gene>
    <name evidence="1" type="ORF">ACFP2T_40355</name>
</gene>
<evidence type="ECO:0000313" key="2">
    <source>
        <dbReference type="Proteomes" id="UP001596203"/>
    </source>
</evidence>
<keyword evidence="2" id="KW-1185">Reference proteome</keyword>
<dbReference type="EMBL" id="JBHSPR010000060">
    <property type="protein sequence ID" value="MFC6022396.1"/>
    <property type="molecule type" value="Genomic_DNA"/>
</dbReference>
<proteinExistence type="predicted"/>
<reference evidence="2" key="1">
    <citation type="journal article" date="2019" name="Int. J. Syst. Evol. Microbiol.">
        <title>The Global Catalogue of Microorganisms (GCM) 10K type strain sequencing project: providing services to taxonomists for standard genome sequencing and annotation.</title>
        <authorList>
            <consortium name="The Broad Institute Genomics Platform"/>
            <consortium name="The Broad Institute Genome Sequencing Center for Infectious Disease"/>
            <person name="Wu L."/>
            <person name="Ma J."/>
        </authorList>
    </citation>
    <scope>NUCLEOTIDE SEQUENCE [LARGE SCALE GENOMIC DNA]</scope>
    <source>
        <strain evidence="2">ZS-35-S2</strain>
    </source>
</reference>
<comment type="caution">
    <text evidence="1">The sequence shown here is derived from an EMBL/GenBank/DDBJ whole genome shotgun (WGS) entry which is preliminary data.</text>
</comment>
<name>A0ABW1KM79_9ACTN</name>
<protein>
    <recommendedName>
        <fullName evidence="3">WXG100 family type VII secretion target</fullName>
    </recommendedName>
</protein>
<organism evidence="1 2">
    <name type="scientific">Plantactinospora solaniradicis</name>
    <dbReference type="NCBI Taxonomy" id="1723736"/>
    <lineage>
        <taxon>Bacteria</taxon>
        <taxon>Bacillati</taxon>
        <taxon>Actinomycetota</taxon>
        <taxon>Actinomycetes</taxon>
        <taxon>Micromonosporales</taxon>
        <taxon>Micromonosporaceae</taxon>
        <taxon>Plantactinospora</taxon>
    </lineage>
</organism>
<accession>A0ABW1KM79</accession>
<dbReference type="Proteomes" id="UP001596203">
    <property type="component" value="Unassembled WGS sequence"/>
</dbReference>
<evidence type="ECO:0008006" key="3">
    <source>
        <dbReference type="Google" id="ProtNLM"/>
    </source>
</evidence>
<sequence>MGDYNYYSEKSIQVATEAIRVEAKKWHGLSDKMATISRETSNLDLEITAFLVTDATGAVTAYDLKHAYDQMHGLLDKVLKQAVTELDQFGNALYKIADWYEDSDQNSVARMEKFWTA</sequence>